<evidence type="ECO:0000313" key="2">
    <source>
        <dbReference type="EMBL" id="KAL0970596.1"/>
    </source>
</evidence>
<protein>
    <submittedName>
        <fullName evidence="2">Uncharacterized protein</fullName>
    </submittedName>
</protein>
<comment type="caution">
    <text evidence="2">The sequence shown here is derived from an EMBL/GenBank/DDBJ whole genome shotgun (WGS) entry which is preliminary data.</text>
</comment>
<proteinExistence type="predicted"/>
<dbReference type="EMBL" id="JAGEUA010000007">
    <property type="protein sequence ID" value="KAL0970596.1"/>
    <property type="molecule type" value="Genomic_DNA"/>
</dbReference>
<gene>
    <name evidence="2" type="ORF">UPYG_G00244180</name>
</gene>
<evidence type="ECO:0000256" key="1">
    <source>
        <dbReference type="SAM" id="MobiDB-lite"/>
    </source>
</evidence>
<name>A0ABD0X068_UMBPY</name>
<keyword evidence="3" id="KW-1185">Reference proteome</keyword>
<feature type="region of interest" description="Disordered" evidence="1">
    <location>
        <begin position="164"/>
        <end position="226"/>
    </location>
</feature>
<dbReference type="AlphaFoldDB" id="A0ABD0X068"/>
<dbReference type="Proteomes" id="UP001557470">
    <property type="component" value="Unassembled WGS sequence"/>
</dbReference>
<organism evidence="2 3">
    <name type="scientific">Umbra pygmaea</name>
    <name type="common">Eastern mudminnow</name>
    <dbReference type="NCBI Taxonomy" id="75934"/>
    <lineage>
        <taxon>Eukaryota</taxon>
        <taxon>Metazoa</taxon>
        <taxon>Chordata</taxon>
        <taxon>Craniata</taxon>
        <taxon>Vertebrata</taxon>
        <taxon>Euteleostomi</taxon>
        <taxon>Actinopterygii</taxon>
        <taxon>Neopterygii</taxon>
        <taxon>Teleostei</taxon>
        <taxon>Protacanthopterygii</taxon>
        <taxon>Esociformes</taxon>
        <taxon>Umbridae</taxon>
        <taxon>Umbra</taxon>
    </lineage>
</organism>
<reference evidence="2 3" key="1">
    <citation type="submission" date="2024-06" db="EMBL/GenBank/DDBJ databases">
        <authorList>
            <person name="Pan Q."/>
            <person name="Wen M."/>
            <person name="Jouanno E."/>
            <person name="Zahm M."/>
            <person name="Klopp C."/>
            <person name="Cabau C."/>
            <person name="Louis A."/>
            <person name="Berthelot C."/>
            <person name="Parey E."/>
            <person name="Roest Crollius H."/>
            <person name="Montfort J."/>
            <person name="Robinson-Rechavi M."/>
            <person name="Bouchez O."/>
            <person name="Lampietro C."/>
            <person name="Lopez Roques C."/>
            <person name="Donnadieu C."/>
            <person name="Postlethwait J."/>
            <person name="Bobe J."/>
            <person name="Verreycken H."/>
            <person name="Guiguen Y."/>
        </authorList>
    </citation>
    <scope>NUCLEOTIDE SEQUENCE [LARGE SCALE GENOMIC DNA]</scope>
    <source>
        <strain evidence="2">Up_M1</strain>
        <tissue evidence="2">Testis</tissue>
    </source>
</reference>
<accession>A0ABD0X068</accession>
<evidence type="ECO:0000313" key="3">
    <source>
        <dbReference type="Proteomes" id="UP001557470"/>
    </source>
</evidence>
<feature type="compositionally biased region" description="Basic residues" evidence="1">
    <location>
        <begin position="172"/>
        <end position="188"/>
    </location>
</feature>
<sequence>MIVGLHVFLRIRNLRMKIYSEEMNRTLETKIIVDRDLWHQTEKMTLGGITHHPLLLPSPNHGETALLRRCHHPLLLHSTDHGETALLRRCHHPLLLHSTRPTARLLFCGAAITLCYSTPPTTARLLFWALPSASATPLHRPPASPLIWKAPVLLLNHGFLSDTDTLEERPQPKRKASVQSAHPRKRPQRVTEEEDEESWHNRQEQDEQPDPIGFLPTRPPGPTIDTTSSWTPLLLFQLFLAPLYYAPSLPTQT</sequence>